<protein>
    <submittedName>
        <fullName evidence="2">Uncharacterized protein</fullName>
    </submittedName>
</protein>
<comment type="caution">
    <text evidence="2">The sequence shown here is derived from an EMBL/GenBank/DDBJ whole genome shotgun (WGS) entry which is preliminary data.</text>
</comment>
<sequence length="59" mass="6800">MSILAEIYAKDVFAGRRDIEAVPTMFRDDARKALEELNIKAETQKQREIEEMEGVEANE</sequence>
<dbReference type="EMBL" id="JAASTX010000009">
    <property type="protein sequence ID" value="MBC1491954.1"/>
    <property type="molecule type" value="Genomic_DNA"/>
</dbReference>
<reference evidence="2 3" key="1">
    <citation type="submission" date="2020-03" db="EMBL/GenBank/DDBJ databases">
        <title>Soil Listeria distribution.</title>
        <authorList>
            <person name="Liao J."/>
            <person name="Wiedmann M."/>
        </authorList>
    </citation>
    <scope>NUCLEOTIDE SEQUENCE [LARGE SCALE GENOMIC DNA]</scope>
    <source>
        <strain evidence="2 3">FSL L7-1547</strain>
    </source>
</reference>
<keyword evidence="1" id="KW-0175">Coiled coil</keyword>
<dbReference type="RefSeq" id="WP_185402301.1">
    <property type="nucleotide sequence ID" value="NZ_JAARRO010000007.1"/>
</dbReference>
<proteinExistence type="predicted"/>
<dbReference type="InterPro" id="IPR047907">
    <property type="entry name" value="CD1375-like"/>
</dbReference>
<dbReference type="AlphaFoldDB" id="A0A7X0XD54"/>
<evidence type="ECO:0000313" key="2">
    <source>
        <dbReference type="EMBL" id="MBC1491954.1"/>
    </source>
</evidence>
<dbReference type="NCBIfam" id="NF040910">
    <property type="entry name" value="CD1375_fam"/>
    <property type="match status" value="1"/>
</dbReference>
<evidence type="ECO:0000313" key="3">
    <source>
        <dbReference type="Proteomes" id="UP000533953"/>
    </source>
</evidence>
<accession>A0A7X0XD54</accession>
<gene>
    <name evidence="2" type="ORF">HCI99_08925</name>
</gene>
<evidence type="ECO:0000256" key="1">
    <source>
        <dbReference type="SAM" id="Coils"/>
    </source>
</evidence>
<name>A0A7X0XD54_9LIST</name>
<organism evidence="2 3">
    <name type="scientific">Listeria booriae</name>
    <dbReference type="NCBI Taxonomy" id="1552123"/>
    <lineage>
        <taxon>Bacteria</taxon>
        <taxon>Bacillati</taxon>
        <taxon>Bacillota</taxon>
        <taxon>Bacilli</taxon>
        <taxon>Bacillales</taxon>
        <taxon>Listeriaceae</taxon>
        <taxon>Listeria</taxon>
    </lineage>
</organism>
<feature type="coiled-coil region" evidence="1">
    <location>
        <begin position="27"/>
        <end position="58"/>
    </location>
</feature>
<dbReference type="Proteomes" id="UP000533953">
    <property type="component" value="Unassembled WGS sequence"/>
</dbReference>